<name>A0A136ILV9_9PEZI</name>
<protein>
    <recommendedName>
        <fullName evidence="3">SET domain-containing protein</fullName>
    </recommendedName>
</protein>
<keyword evidence="2" id="KW-1185">Reference proteome</keyword>
<dbReference type="InParanoid" id="A0A136ILV9"/>
<evidence type="ECO:0008006" key="3">
    <source>
        <dbReference type="Google" id="ProtNLM"/>
    </source>
</evidence>
<accession>A0A136ILV9</accession>
<dbReference type="Proteomes" id="UP000070501">
    <property type="component" value="Unassembled WGS sequence"/>
</dbReference>
<dbReference type="EMBL" id="KQ964272">
    <property type="protein sequence ID" value="KXJ85950.1"/>
    <property type="molecule type" value="Genomic_DNA"/>
</dbReference>
<gene>
    <name evidence="1" type="ORF">Micbo1qcDRAFT_180348</name>
</gene>
<evidence type="ECO:0000313" key="1">
    <source>
        <dbReference type="EMBL" id="KXJ85950.1"/>
    </source>
</evidence>
<evidence type="ECO:0000313" key="2">
    <source>
        <dbReference type="Proteomes" id="UP000070501"/>
    </source>
</evidence>
<dbReference type="AlphaFoldDB" id="A0A136ILV9"/>
<proteinExistence type="predicted"/>
<sequence length="114" mass="12493">MATLAPVGFQVRSSPGKGRGAFATSDLSTGSLVLMEIKTIDIFQMNAILNHRGTLPMHLQDQLSDLQIAADSQATHEHFDLFNKHFPIPASTVAADSKTHTRNRALPILLFYGY</sequence>
<dbReference type="OrthoDB" id="438641at2759"/>
<reference evidence="2" key="1">
    <citation type="submission" date="2016-02" db="EMBL/GenBank/DDBJ databases">
        <title>Draft genome sequence of Microdochium bolleyi, a fungal endophyte of beachgrass.</title>
        <authorList>
            <consortium name="DOE Joint Genome Institute"/>
            <person name="David A.S."/>
            <person name="May G."/>
            <person name="Haridas S."/>
            <person name="Lim J."/>
            <person name="Wang M."/>
            <person name="Labutti K."/>
            <person name="Lipzen A."/>
            <person name="Barry K."/>
            <person name="Grigoriev I.V."/>
        </authorList>
    </citation>
    <scope>NUCLEOTIDE SEQUENCE [LARGE SCALE GENOMIC DNA]</scope>
    <source>
        <strain evidence="2">J235TASD1</strain>
    </source>
</reference>
<organism evidence="1 2">
    <name type="scientific">Microdochium bolleyi</name>
    <dbReference type="NCBI Taxonomy" id="196109"/>
    <lineage>
        <taxon>Eukaryota</taxon>
        <taxon>Fungi</taxon>
        <taxon>Dikarya</taxon>
        <taxon>Ascomycota</taxon>
        <taxon>Pezizomycotina</taxon>
        <taxon>Sordariomycetes</taxon>
        <taxon>Xylariomycetidae</taxon>
        <taxon>Xylariales</taxon>
        <taxon>Microdochiaceae</taxon>
        <taxon>Microdochium</taxon>
    </lineage>
</organism>